<keyword evidence="4" id="KW-0862">Zinc</keyword>
<dbReference type="RefSeq" id="WP_247199333.1">
    <property type="nucleotide sequence ID" value="NZ_JALKCG010000001.1"/>
</dbReference>
<dbReference type="Pfam" id="PF05853">
    <property type="entry name" value="BKACE"/>
    <property type="match status" value="1"/>
</dbReference>
<evidence type="ECO:0000313" key="5">
    <source>
        <dbReference type="EMBL" id="MCK0207428.1"/>
    </source>
</evidence>
<evidence type="ECO:0000256" key="1">
    <source>
        <dbReference type="ARBA" id="ARBA00001947"/>
    </source>
</evidence>
<evidence type="ECO:0000256" key="2">
    <source>
        <dbReference type="ARBA" id="ARBA00022679"/>
    </source>
</evidence>
<organism evidence="5 6">
    <name type="scientific">Ancylobacter koreensis</name>
    <dbReference type="NCBI Taxonomy" id="266121"/>
    <lineage>
        <taxon>Bacteria</taxon>
        <taxon>Pseudomonadati</taxon>
        <taxon>Pseudomonadota</taxon>
        <taxon>Alphaproteobacteria</taxon>
        <taxon>Hyphomicrobiales</taxon>
        <taxon>Xanthobacteraceae</taxon>
        <taxon>Ancylobacter</taxon>
    </lineage>
</organism>
<name>A0ABT0DJG7_9HYPH</name>
<dbReference type="Proteomes" id="UP001202867">
    <property type="component" value="Unassembled WGS sequence"/>
</dbReference>
<comment type="caution">
    <text evidence="5">The sequence shown here is derived from an EMBL/GenBank/DDBJ whole genome shotgun (WGS) entry which is preliminary data.</text>
</comment>
<dbReference type="PANTHER" id="PTHR37418">
    <property type="entry name" value="3-KETO-5-AMINOHEXANOATE CLEAVAGE ENZYME-RELATED"/>
    <property type="match status" value="1"/>
</dbReference>
<accession>A0ABT0DJG7</accession>
<evidence type="ECO:0000313" key="6">
    <source>
        <dbReference type="Proteomes" id="UP001202867"/>
    </source>
</evidence>
<dbReference type="PANTHER" id="PTHR37418:SF2">
    <property type="entry name" value="3-KETO-5-AMINOHEXANOATE CLEAVAGE ENZYME"/>
    <property type="match status" value="1"/>
</dbReference>
<gene>
    <name evidence="5" type="ORF">MWN33_05200</name>
</gene>
<sequence length="307" mass="33962">MVPAISNKKFIILARVNEYKMRDKNPHIPFTPDEIADAAVECEAAGAAIIHFHARTPDGGKCYDPEVYLEIARKIRERTSLIIDSTLGQNTIKGDEARSAHIVKMGEDPDARADMAAIDVGSTNLDVYDYETKQFETTDHTYVNTVKTTMFLAERMHANGIRPHLSCWTIPFLRQTDALLDMGVFKEPGFIQLCFCEGGIVGGHRCTTDEAMAYIRAMPTSKKVEWTCNCKEGNLLPAATLAMELGGHISIGIGDYEYPELGYPTNGQLVKFFADLARGYGRPIATPAEAREMLGLPAQEKRITRAA</sequence>
<keyword evidence="3" id="KW-0479">Metal-binding</keyword>
<keyword evidence="2" id="KW-0808">Transferase</keyword>
<dbReference type="Gene3D" id="3.20.20.70">
    <property type="entry name" value="Aldolase class I"/>
    <property type="match status" value="1"/>
</dbReference>
<protein>
    <submittedName>
        <fullName evidence="5">3-keto-5-aminohexanoate cleavage protein</fullName>
    </submittedName>
</protein>
<evidence type="ECO:0000256" key="4">
    <source>
        <dbReference type="ARBA" id="ARBA00022833"/>
    </source>
</evidence>
<proteinExistence type="predicted"/>
<keyword evidence="6" id="KW-1185">Reference proteome</keyword>
<dbReference type="InterPro" id="IPR013785">
    <property type="entry name" value="Aldolase_TIM"/>
</dbReference>
<evidence type="ECO:0000256" key="3">
    <source>
        <dbReference type="ARBA" id="ARBA00022723"/>
    </source>
</evidence>
<dbReference type="InterPro" id="IPR008567">
    <property type="entry name" value="BKACE"/>
</dbReference>
<dbReference type="EMBL" id="JALKCG010000001">
    <property type="protein sequence ID" value="MCK0207428.1"/>
    <property type="molecule type" value="Genomic_DNA"/>
</dbReference>
<reference evidence="6" key="1">
    <citation type="submission" date="2023-07" db="EMBL/GenBank/DDBJ databases">
        <title>Ancylobacter moscoviensis sp. nov., facultatively methylotrophic bacteria from activated sludge and the reclassification of Starkeya novella (Starkey 1934) Kelly et al. 2000 as Ancylobacter novellus comb. nov., Starkeya koreensis Im et al. 2006 as Ancylobacter koreensis comb.nov., Angulomicrobium tetraedrale Vasil'eva et al. 1986 as Ancylobacter tetraedralis comb. nov., Angulomicrobium amanitiforme Fritz et al. 2004 as Ancylobacter amanitiformis comb. nov. and Methylorhabdus multivorans Doronina et al. 1996 as Ancylobacter multivorans comb. nov. and emended description of the genus Ancylobacter.</title>
        <authorList>
            <person name="Doronina N."/>
            <person name="Chemodurova A."/>
            <person name="Grouzdev D."/>
            <person name="Koziaeva V."/>
            <person name="Shi W."/>
            <person name="Wu L."/>
            <person name="Kaparullina E."/>
        </authorList>
    </citation>
    <scope>NUCLEOTIDE SEQUENCE [LARGE SCALE GENOMIC DNA]</scope>
    <source>
        <strain evidence="6">Jip08</strain>
    </source>
</reference>
<comment type="cofactor">
    <cofactor evidence="1">
        <name>Zn(2+)</name>
        <dbReference type="ChEBI" id="CHEBI:29105"/>
    </cofactor>
</comment>